<keyword evidence="3" id="KW-1185">Reference proteome</keyword>
<dbReference type="Proteomes" id="UP000187209">
    <property type="component" value="Unassembled WGS sequence"/>
</dbReference>
<gene>
    <name evidence="2" type="ORF">SteCoe_30647</name>
</gene>
<feature type="transmembrane region" description="Helical" evidence="1">
    <location>
        <begin position="185"/>
        <end position="203"/>
    </location>
</feature>
<accession>A0A1R2B3E1</accession>
<feature type="transmembrane region" description="Helical" evidence="1">
    <location>
        <begin position="154"/>
        <end position="173"/>
    </location>
</feature>
<dbReference type="EMBL" id="MPUH01001013">
    <property type="protein sequence ID" value="OMJ71205.1"/>
    <property type="molecule type" value="Genomic_DNA"/>
</dbReference>
<organism evidence="2 3">
    <name type="scientific">Stentor coeruleus</name>
    <dbReference type="NCBI Taxonomy" id="5963"/>
    <lineage>
        <taxon>Eukaryota</taxon>
        <taxon>Sar</taxon>
        <taxon>Alveolata</taxon>
        <taxon>Ciliophora</taxon>
        <taxon>Postciliodesmatophora</taxon>
        <taxon>Heterotrichea</taxon>
        <taxon>Heterotrichida</taxon>
        <taxon>Stentoridae</taxon>
        <taxon>Stentor</taxon>
    </lineage>
</organism>
<protein>
    <submittedName>
        <fullName evidence="2">Uncharacterized protein</fullName>
    </submittedName>
</protein>
<reference evidence="2 3" key="1">
    <citation type="submission" date="2016-11" db="EMBL/GenBank/DDBJ databases">
        <title>The macronuclear genome of Stentor coeruleus: a giant cell with tiny introns.</title>
        <authorList>
            <person name="Slabodnick M."/>
            <person name="Ruby J.G."/>
            <person name="Reiff S.B."/>
            <person name="Swart E.C."/>
            <person name="Gosai S."/>
            <person name="Prabakaran S."/>
            <person name="Witkowska E."/>
            <person name="Larue G.E."/>
            <person name="Fisher S."/>
            <person name="Freeman R.M."/>
            <person name="Gunawardena J."/>
            <person name="Chu W."/>
            <person name="Stover N.A."/>
            <person name="Gregory B.D."/>
            <person name="Nowacki M."/>
            <person name="Derisi J."/>
            <person name="Roy S.W."/>
            <person name="Marshall W.F."/>
            <person name="Sood P."/>
        </authorList>
    </citation>
    <scope>NUCLEOTIDE SEQUENCE [LARGE SCALE GENOMIC DNA]</scope>
    <source>
        <strain evidence="2">WM001</strain>
    </source>
</reference>
<keyword evidence="1" id="KW-0472">Membrane</keyword>
<dbReference type="AlphaFoldDB" id="A0A1R2B3E1"/>
<keyword evidence="1" id="KW-1133">Transmembrane helix</keyword>
<evidence type="ECO:0000256" key="1">
    <source>
        <dbReference type="SAM" id="Phobius"/>
    </source>
</evidence>
<feature type="transmembrane region" description="Helical" evidence="1">
    <location>
        <begin position="95"/>
        <end position="115"/>
    </location>
</feature>
<keyword evidence="1" id="KW-0812">Transmembrane</keyword>
<proteinExistence type="predicted"/>
<evidence type="ECO:0000313" key="2">
    <source>
        <dbReference type="EMBL" id="OMJ71205.1"/>
    </source>
</evidence>
<feature type="transmembrane region" description="Helical" evidence="1">
    <location>
        <begin position="68"/>
        <end position="89"/>
    </location>
</feature>
<sequence>MASKRKGKAIEEELIETHATKLGVHLADEEIKGNIDMFESKANPKIHSLHQELRRGVLQHNLSIISSVYFLLCCELMLTFFMLLLLFVFSIIIDLILMVIILVAMFVYLIGYCLINRYPKKFQKSSSKFLLCLIFSICEAVVLSFLSIPISTRVFLLEVSMLIISLFGGCVFAKIKGQEYSEKQGLVCLVMTTLVLYVIFMLVFYDYLWISLCTFGLVFYEWFLVAKISRIVKKLPDVENIDNFQNGLYVTLLIFKAKIDIFVDALVIVCRKCCKPNDSEAEEN</sequence>
<name>A0A1R2B3E1_9CILI</name>
<feature type="transmembrane region" description="Helical" evidence="1">
    <location>
        <begin position="127"/>
        <end position="148"/>
    </location>
</feature>
<comment type="caution">
    <text evidence="2">The sequence shown here is derived from an EMBL/GenBank/DDBJ whole genome shotgun (WGS) entry which is preliminary data.</text>
</comment>
<feature type="transmembrane region" description="Helical" evidence="1">
    <location>
        <begin position="209"/>
        <end position="226"/>
    </location>
</feature>
<evidence type="ECO:0000313" key="3">
    <source>
        <dbReference type="Proteomes" id="UP000187209"/>
    </source>
</evidence>